<name>A0A0G4H9F1_9ALVE</name>
<sequence length="139" mass="15416">MFSDGLRRCLTERFLGFDFFFGSALSGLWRRRVLLAHLGSARSGAWRSQSWKPRSQPPGVGRRRFGNCYTCSARSRYYREPPFPSRAAVCLLRPNIAPESSPPESYGGREETEGGKSRLDPGGGNGSRVAVTLDGWGGW</sequence>
<dbReference type="AlphaFoldDB" id="A0A0G4H9F1"/>
<protein>
    <submittedName>
        <fullName evidence="2">Uncharacterized protein</fullName>
    </submittedName>
</protein>
<accession>A0A0G4H9F1</accession>
<reference evidence="2" key="1">
    <citation type="submission" date="2014-11" db="EMBL/GenBank/DDBJ databases">
        <authorList>
            <person name="Otto D Thomas"/>
            <person name="Naeem Raeece"/>
        </authorList>
    </citation>
    <scope>NUCLEOTIDE SEQUENCE</scope>
</reference>
<dbReference type="PhylomeDB" id="A0A0G4H9F1"/>
<organism evidence="2">
    <name type="scientific">Chromera velia CCMP2878</name>
    <dbReference type="NCBI Taxonomy" id="1169474"/>
    <lineage>
        <taxon>Eukaryota</taxon>
        <taxon>Sar</taxon>
        <taxon>Alveolata</taxon>
        <taxon>Colpodellida</taxon>
        <taxon>Chromeraceae</taxon>
        <taxon>Chromera</taxon>
    </lineage>
</organism>
<feature type="compositionally biased region" description="Basic and acidic residues" evidence="1">
    <location>
        <begin position="107"/>
        <end position="119"/>
    </location>
</feature>
<dbReference type="EMBL" id="CDMZ01002066">
    <property type="protein sequence ID" value="CEM40584.1"/>
    <property type="molecule type" value="Genomic_DNA"/>
</dbReference>
<feature type="region of interest" description="Disordered" evidence="1">
    <location>
        <begin position="43"/>
        <end position="64"/>
    </location>
</feature>
<evidence type="ECO:0000313" key="2">
    <source>
        <dbReference type="EMBL" id="CEM40584.1"/>
    </source>
</evidence>
<dbReference type="VEuPathDB" id="CryptoDB:Cvel_25405"/>
<evidence type="ECO:0000256" key="1">
    <source>
        <dbReference type="SAM" id="MobiDB-lite"/>
    </source>
</evidence>
<proteinExistence type="predicted"/>
<feature type="region of interest" description="Disordered" evidence="1">
    <location>
        <begin position="96"/>
        <end position="139"/>
    </location>
</feature>
<gene>
    <name evidence="2" type="ORF">Cvel_25405</name>
</gene>